<dbReference type="EMBL" id="PTIX01000011">
    <property type="protein sequence ID" value="PPK66220.1"/>
    <property type="molecule type" value="Genomic_DNA"/>
</dbReference>
<comment type="caution">
    <text evidence="1">The sequence shown here is derived from an EMBL/GenBank/DDBJ whole genome shotgun (WGS) entry which is preliminary data.</text>
</comment>
<reference evidence="1 2" key="1">
    <citation type="submission" date="2018-02" db="EMBL/GenBank/DDBJ databases">
        <title>Genomic Encyclopedia of Archaeal and Bacterial Type Strains, Phase II (KMG-II): from individual species to whole genera.</title>
        <authorList>
            <person name="Goeker M."/>
        </authorList>
    </citation>
    <scope>NUCLEOTIDE SEQUENCE [LARGE SCALE GENOMIC DNA]</scope>
    <source>
        <strain evidence="1 2">YU 961-1</strain>
    </source>
</reference>
<gene>
    <name evidence="1" type="ORF">CLV40_111184</name>
</gene>
<evidence type="ECO:0000313" key="1">
    <source>
        <dbReference type="EMBL" id="PPK66220.1"/>
    </source>
</evidence>
<keyword evidence="2" id="KW-1185">Reference proteome</keyword>
<dbReference type="Proteomes" id="UP000239203">
    <property type="component" value="Unassembled WGS sequence"/>
</dbReference>
<proteinExistence type="predicted"/>
<name>A0A2S6GM13_9PSEU</name>
<sequence>MAYFGLDAVIDTATSVFVNCEPGLIEDRGHQLLVGGEGESKARRCTVEVALTTRRFGDAKVVVINAAKMPFIARNIQLA</sequence>
<protein>
    <submittedName>
        <fullName evidence="1">Uncharacterized protein</fullName>
    </submittedName>
</protein>
<dbReference type="AlphaFoldDB" id="A0A2S6GM13"/>
<dbReference type="RefSeq" id="WP_146108149.1">
    <property type="nucleotide sequence ID" value="NZ_CP154825.1"/>
</dbReference>
<evidence type="ECO:0000313" key="2">
    <source>
        <dbReference type="Proteomes" id="UP000239203"/>
    </source>
</evidence>
<dbReference type="OrthoDB" id="2751008at2"/>
<accession>A0A2S6GM13</accession>
<organism evidence="1 2">
    <name type="scientific">Actinokineospora auranticolor</name>
    <dbReference type="NCBI Taxonomy" id="155976"/>
    <lineage>
        <taxon>Bacteria</taxon>
        <taxon>Bacillati</taxon>
        <taxon>Actinomycetota</taxon>
        <taxon>Actinomycetes</taxon>
        <taxon>Pseudonocardiales</taxon>
        <taxon>Pseudonocardiaceae</taxon>
        <taxon>Actinokineospora</taxon>
    </lineage>
</organism>